<evidence type="ECO:0000313" key="3">
    <source>
        <dbReference type="Proteomes" id="UP001606134"/>
    </source>
</evidence>
<evidence type="ECO:0000256" key="1">
    <source>
        <dbReference type="SAM" id="SignalP"/>
    </source>
</evidence>
<dbReference type="NCBIfam" id="TIGR02595">
    <property type="entry name" value="PEP_CTERM"/>
    <property type="match status" value="1"/>
</dbReference>
<evidence type="ECO:0000313" key="2">
    <source>
        <dbReference type="EMBL" id="MFG6487661.1"/>
    </source>
</evidence>
<protein>
    <submittedName>
        <fullName evidence="2">PEP-CTERM sorting domain-containing protein</fullName>
    </submittedName>
</protein>
<proteinExistence type="predicted"/>
<keyword evidence="3" id="KW-1185">Reference proteome</keyword>
<name>A0ABW7HCL1_9BURK</name>
<dbReference type="Proteomes" id="UP001606134">
    <property type="component" value="Unassembled WGS sequence"/>
</dbReference>
<feature type="chain" id="PRO_5046952867" evidence="1">
    <location>
        <begin position="28"/>
        <end position="248"/>
    </location>
</feature>
<reference evidence="2 3" key="1">
    <citation type="submission" date="2024-08" db="EMBL/GenBank/DDBJ databases">
        <authorList>
            <person name="Lu H."/>
        </authorList>
    </citation>
    <scope>NUCLEOTIDE SEQUENCE [LARGE SCALE GENOMIC DNA]</scope>
    <source>
        <strain evidence="2 3">BYS78W</strain>
    </source>
</reference>
<comment type="caution">
    <text evidence="2">The sequence shown here is derived from an EMBL/GenBank/DDBJ whole genome shotgun (WGS) entry which is preliminary data.</text>
</comment>
<accession>A0ABW7HCL1</accession>
<dbReference type="EMBL" id="JBIGIC010000006">
    <property type="protein sequence ID" value="MFG6487661.1"/>
    <property type="molecule type" value="Genomic_DNA"/>
</dbReference>
<dbReference type="RefSeq" id="WP_394410991.1">
    <property type="nucleotide sequence ID" value="NZ_JBIGIC010000006.1"/>
</dbReference>
<feature type="signal peptide" evidence="1">
    <location>
        <begin position="1"/>
        <end position="27"/>
    </location>
</feature>
<sequence length="248" mass="24706">MASKRLFSFRGWVIAMAGLAGMPLAHAGLVNIDFNSGAAVGTYSGAAVTGAAGDLWNGVDGGSLSAPTDSSNVPLLDAAGASTGITLSFAGTGGAFDATGNGCLMSTSSFAPLMCDYLYRSLRADASVTLAGLTPGAAYDLILYASANTDGRITEFTLDGITQSVTAAAATGFALGTNYAEFKGVVAATGLLSFTFTGPSEGNLDGLQLTQTGGNAVTLPEPATIALLALGLGTVAWLRGKRAGATRL</sequence>
<keyword evidence="1" id="KW-0732">Signal</keyword>
<dbReference type="InterPro" id="IPR013424">
    <property type="entry name" value="Ice-binding_C"/>
</dbReference>
<organism evidence="2 3">
    <name type="scientific">Pelomonas candidula</name>
    <dbReference type="NCBI Taxonomy" id="3299025"/>
    <lineage>
        <taxon>Bacteria</taxon>
        <taxon>Pseudomonadati</taxon>
        <taxon>Pseudomonadota</taxon>
        <taxon>Betaproteobacteria</taxon>
        <taxon>Burkholderiales</taxon>
        <taxon>Sphaerotilaceae</taxon>
        <taxon>Roseateles</taxon>
    </lineage>
</organism>
<gene>
    <name evidence="2" type="ORF">ACG04R_13345</name>
</gene>